<keyword evidence="4" id="KW-0633">Potassium transport</keyword>
<feature type="compositionally biased region" description="Polar residues" evidence="14">
    <location>
        <begin position="377"/>
        <end position="387"/>
    </location>
</feature>
<evidence type="ECO:0008006" key="20">
    <source>
        <dbReference type="Google" id="ProtNLM"/>
    </source>
</evidence>
<evidence type="ECO:0000256" key="2">
    <source>
        <dbReference type="ARBA" id="ARBA00022448"/>
    </source>
</evidence>
<feature type="transmembrane region" description="Helical" evidence="15">
    <location>
        <begin position="170"/>
        <end position="187"/>
    </location>
</feature>
<protein>
    <recommendedName>
        <fullName evidence="20">Potassium voltage-gated channel subfamily Q member 4</fullName>
    </recommendedName>
</protein>
<evidence type="ECO:0000256" key="3">
    <source>
        <dbReference type="ARBA" id="ARBA00022475"/>
    </source>
</evidence>
<dbReference type="FunFam" id="1.10.287.70:FF:000016">
    <property type="entry name" value="Putative potassium voltage-gated channel subfamily KQT member 2"/>
    <property type="match status" value="1"/>
</dbReference>
<feature type="domain" description="Potassium channel voltage dependent KCNQ C-terminal" evidence="17">
    <location>
        <begin position="437"/>
        <end position="548"/>
    </location>
</feature>
<dbReference type="InterPro" id="IPR013821">
    <property type="entry name" value="K_chnl_volt-dep_KCNQ_C"/>
</dbReference>
<feature type="transmembrane region" description="Helical" evidence="15">
    <location>
        <begin position="129"/>
        <end position="149"/>
    </location>
</feature>
<evidence type="ECO:0000256" key="1">
    <source>
        <dbReference type="ARBA" id="ARBA00004651"/>
    </source>
</evidence>
<dbReference type="PANTHER" id="PTHR47735:SF7">
    <property type="entry name" value="POTASSIUM VOLTAGE-GATED CHANNEL SUBFAMILY KQT MEMBER 4"/>
    <property type="match status" value="1"/>
</dbReference>
<keyword evidence="11 15" id="KW-0472">Membrane</keyword>
<evidence type="ECO:0000256" key="7">
    <source>
        <dbReference type="ARBA" id="ARBA00022882"/>
    </source>
</evidence>
<reference evidence="18" key="2">
    <citation type="submission" date="2025-08" db="UniProtKB">
        <authorList>
            <consortium name="Ensembl"/>
        </authorList>
    </citation>
    <scope>IDENTIFICATION</scope>
</reference>
<feature type="region of interest" description="Disordered" evidence="14">
    <location>
        <begin position="1"/>
        <end position="72"/>
    </location>
</feature>
<evidence type="ECO:0000259" key="17">
    <source>
        <dbReference type="Pfam" id="PF03520"/>
    </source>
</evidence>
<evidence type="ECO:0000256" key="6">
    <source>
        <dbReference type="ARBA" id="ARBA00022826"/>
    </source>
</evidence>
<evidence type="ECO:0000256" key="14">
    <source>
        <dbReference type="SAM" id="MobiDB-lite"/>
    </source>
</evidence>
<dbReference type="InterPro" id="IPR005821">
    <property type="entry name" value="Ion_trans_dom"/>
</dbReference>
<feature type="transmembrane region" description="Helical" evidence="15">
    <location>
        <begin position="95"/>
        <end position="117"/>
    </location>
</feature>
<keyword evidence="8" id="KW-0630">Potassium</keyword>
<proteinExistence type="predicted"/>
<feature type="domain" description="Potassium channel voltage dependent KCNQ C-terminal" evidence="17">
    <location>
        <begin position="401"/>
        <end position="436"/>
    </location>
</feature>
<dbReference type="GeneTree" id="ENSGT00940000159209"/>
<keyword evidence="19" id="KW-1185">Reference proteome</keyword>
<comment type="subcellular location">
    <subcellularLocation>
        <location evidence="1">Cell membrane</location>
        <topology evidence="1">Multi-pass membrane protein</topology>
    </subcellularLocation>
</comment>
<feature type="compositionally biased region" description="Basic and acidic residues" evidence="14">
    <location>
        <begin position="34"/>
        <end position="47"/>
    </location>
</feature>
<keyword evidence="12" id="KW-0407">Ion channel</keyword>
<feature type="transmembrane region" description="Helical" evidence="15">
    <location>
        <begin position="294"/>
        <end position="312"/>
    </location>
</feature>
<dbReference type="PRINTS" id="PR01459">
    <property type="entry name" value="KCNQCHANNEL"/>
</dbReference>
<evidence type="ECO:0000256" key="10">
    <source>
        <dbReference type="ARBA" id="ARBA00023065"/>
    </source>
</evidence>
<keyword evidence="6" id="KW-0631">Potassium channel</keyword>
<evidence type="ECO:0000256" key="13">
    <source>
        <dbReference type="ARBA" id="ARBA00034430"/>
    </source>
</evidence>
<evidence type="ECO:0000313" key="18">
    <source>
        <dbReference type="Ensembl" id="ENSGACP00000063259.1"/>
    </source>
</evidence>
<organism evidence="18 19">
    <name type="scientific">Gasterosteus aculeatus aculeatus</name>
    <name type="common">three-spined stickleback</name>
    <dbReference type="NCBI Taxonomy" id="481459"/>
    <lineage>
        <taxon>Eukaryota</taxon>
        <taxon>Metazoa</taxon>
        <taxon>Chordata</taxon>
        <taxon>Craniata</taxon>
        <taxon>Vertebrata</taxon>
        <taxon>Euteleostomi</taxon>
        <taxon>Actinopterygii</taxon>
        <taxon>Neopterygii</taxon>
        <taxon>Teleostei</taxon>
        <taxon>Neoteleostei</taxon>
        <taxon>Acanthomorphata</taxon>
        <taxon>Eupercaria</taxon>
        <taxon>Perciformes</taxon>
        <taxon>Cottioidei</taxon>
        <taxon>Gasterosteales</taxon>
        <taxon>Gasterosteidae</taxon>
        <taxon>Gasterosteus</taxon>
    </lineage>
</organism>
<sequence length="591" mass="66767">MPESPSNNGGARMLAPPTSSDDRRVEFVALTAVHTERSEPSSPERGHPSNRTGLLGTPLPGPPGPRANTSASNKRYRKLQNCLYNVLERPRGWAFIYHAFIFLLVFSCLVLSVFSTIPDHQRFANQGLFILEFVMIVVFGLEYFIRIWAAGCCCRYRGWQGRLRFARKPFCVIDFIVFVASLAVIAAGTQGNIFATSALRSMRFLQILRMVRMDRRGGTWKLLGSVVYAHSKELITAWYIGFLVLIFASFLVYLAEKDINSDFNTYADSLWWGTITLTTIGYGDKTPRTWQGRLLAAGFALLGGILGSGFALKVQEQHRQKHFEKRRMPAANLIQAAWRLYSTDAKHSYLTATWYFYDSMLPSFSSKMGFRDRIRMNNSRSSQTIRSKGSPLPPSSGVRGSPSQENVPEAISPGKVQKSWSFNDRTRFRTSLRLKTVFPFLVAKRKFKETLRPYDVKDVIEQYSAGHLDMLGRIKSLQMRVDQIIGRGAVQPDKKARTEKGEKTPPELDPLDELSMMGRVVKVEKQVQSIENKLDLLLSFYSQCLKKGSSHFTLSSLLDPELTSDYHSPTDQRDLFPSANTLNISESGNLE</sequence>
<feature type="compositionally biased region" description="Basic and acidic residues" evidence="14">
    <location>
        <begin position="492"/>
        <end position="506"/>
    </location>
</feature>
<dbReference type="FunFam" id="1.20.120.350:FF:000017">
    <property type="entry name" value="potassium voltage-gated channel subfamily KQT member 1"/>
    <property type="match status" value="1"/>
</dbReference>
<dbReference type="AlphaFoldDB" id="A0AAQ4RHX8"/>
<dbReference type="Gene3D" id="6.10.140.1910">
    <property type="match status" value="2"/>
</dbReference>
<reference evidence="18" key="3">
    <citation type="submission" date="2025-09" db="UniProtKB">
        <authorList>
            <consortium name="Ensembl"/>
        </authorList>
    </citation>
    <scope>IDENTIFICATION</scope>
</reference>
<evidence type="ECO:0000256" key="8">
    <source>
        <dbReference type="ARBA" id="ARBA00022958"/>
    </source>
</evidence>
<keyword evidence="5 15" id="KW-0812">Transmembrane</keyword>
<evidence type="ECO:0000256" key="9">
    <source>
        <dbReference type="ARBA" id="ARBA00022989"/>
    </source>
</evidence>
<evidence type="ECO:0000256" key="5">
    <source>
        <dbReference type="ARBA" id="ARBA00022692"/>
    </source>
</evidence>
<dbReference type="Pfam" id="PF00520">
    <property type="entry name" value="Ion_trans"/>
    <property type="match status" value="1"/>
</dbReference>
<feature type="domain" description="Ion transport" evidence="16">
    <location>
        <begin position="95"/>
        <end position="306"/>
    </location>
</feature>
<dbReference type="Pfam" id="PF03520">
    <property type="entry name" value="KCNQ_channel"/>
    <property type="match status" value="2"/>
</dbReference>
<keyword evidence="3" id="KW-1003">Cell membrane</keyword>
<dbReference type="Proteomes" id="UP000007635">
    <property type="component" value="Chromosome X"/>
</dbReference>
<feature type="region of interest" description="Disordered" evidence="14">
    <location>
        <begin position="489"/>
        <end position="511"/>
    </location>
</feature>
<feature type="transmembrane region" description="Helical" evidence="15">
    <location>
        <begin position="237"/>
        <end position="255"/>
    </location>
</feature>
<dbReference type="Gene3D" id="1.10.287.70">
    <property type="match status" value="1"/>
</dbReference>
<dbReference type="GO" id="GO:0005249">
    <property type="term" value="F:voltage-gated potassium channel activity"/>
    <property type="evidence" value="ECO:0007669"/>
    <property type="project" value="InterPro"/>
</dbReference>
<dbReference type="Ensembl" id="ENSGACT00000041206.1">
    <property type="protein sequence ID" value="ENSGACP00000063259.1"/>
    <property type="gene ID" value="ENSGACG00000004872.2"/>
</dbReference>
<keyword evidence="2" id="KW-0813">Transport</keyword>
<dbReference type="PRINTS" id="PR00169">
    <property type="entry name" value="KCHANNEL"/>
</dbReference>
<name>A0AAQ4RHX8_GASAC</name>
<keyword evidence="10" id="KW-0406">Ion transport</keyword>
<evidence type="ECO:0000256" key="15">
    <source>
        <dbReference type="SAM" id="Phobius"/>
    </source>
</evidence>
<accession>A0AAQ4RHX8</accession>
<evidence type="ECO:0000259" key="16">
    <source>
        <dbReference type="Pfam" id="PF00520"/>
    </source>
</evidence>
<dbReference type="GO" id="GO:0008076">
    <property type="term" value="C:voltage-gated potassium channel complex"/>
    <property type="evidence" value="ECO:0007669"/>
    <property type="project" value="TreeGrafter"/>
</dbReference>
<dbReference type="SUPFAM" id="SSF81324">
    <property type="entry name" value="Voltage-gated potassium channels"/>
    <property type="match status" value="1"/>
</dbReference>
<comment type="catalytic activity">
    <reaction evidence="13">
        <text>K(+)(in) = K(+)(out)</text>
        <dbReference type="Rhea" id="RHEA:29463"/>
        <dbReference type="ChEBI" id="CHEBI:29103"/>
    </reaction>
</comment>
<reference evidence="18 19" key="1">
    <citation type="journal article" date="2021" name="G3 (Bethesda)">
        <title>Improved contiguity of the threespine stickleback genome using long-read sequencing.</title>
        <authorList>
            <person name="Nath S."/>
            <person name="Shaw D.E."/>
            <person name="White M.A."/>
        </authorList>
    </citation>
    <scope>NUCLEOTIDE SEQUENCE [LARGE SCALE GENOMIC DNA]</scope>
    <source>
        <strain evidence="18 19">Lake Benthic</strain>
    </source>
</reference>
<evidence type="ECO:0000313" key="19">
    <source>
        <dbReference type="Proteomes" id="UP000007635"/>
    </source>
</evidence>
<feature type="region of interest" description="Disordered" evidence="14">
    <location>
        <begin position="377"/>
        <end position="412"/>
    </location>
</feature>
<evidence type="ECO:0000256" key="12">
    <source>
        <dbReference type="ARBA" id="ARBA00023303"/>
    </source>
</evidence>
<evidence type="ECO:0000256" key="11">
    <source>
        <dbReference type="ARBA" id="ARBA00023136"/>
    </source>
</evidence>
<keyword evidence="9 15" id="KW-1133">Transmembrane helix</keyword>
<dbReference type="PANTHER" id="PTHR47735">
    <property type="entry name" value="POTASSIUM VOLTAGE-GATED CHANNEL SUBFAMILY KQT MEMBER 4"/>
    <property type="match status" value="1"/>
</dbReference>
<evidence type="ECO:0000256" key="4">
    <source>
        <dbReference type="ARBA" id="ARBA00022538"/>
    </source>
</evidence>
<dbReference type="InterPro" id="IPR003937">
    <property type="entry name" value="K_chnl_volt-dep_KCNQ"/>
</dbReference>
<keyword evidence="7" id="KW-0851">Voltage-gated channel</keyword>